<evidence type="ECO:0000313" key="1">
    <source>
        <dbReference type="EMBL" id="OIQ69742.1"/>
    </source>
</evidence>
<gene>
    <name evidence="1" type="ORF">GALL_486540</name>
</gene>
<reference evidence="1" key="1">
    <citation type="submission" date="2016-10" db="EMBL/GenBank/DDBJ databases">
        <title>Sequence of Gallionella enrichment culture.</title>
        <authorList>
            <person name="Poehlein A."/>
            <person name="Muehling M."/>
            <person name="Daniel R."/>
        </authorList>
    </citation>
    <scope>NUCLEOTIDE SEQUENCE</scope>
</reference>
<comment type="caution">
    <text evidence="1">The sequence shown here is derived from an EMBL/GenBank/DDBJ whole genome shotgun (WGS) entry which is preliminary data.</text>
</comment>
<proteinExistence type="predicted"/>
<name>A0A1J5PEE2_9ZZZZ</name>
<sequence length="134" mass="14330">MDVMDEKKLLGILADQDEGDGVAFSMVPMVSTKDASAPRAMIFDRTTRAVMTKLKASGLVEEKAVVGEIVYYALSERGQTKASKRRSGRVEALRGTRDFGDVALAEPNRFAMNSVVVPAAVAAATVILLKIVGL</sequence>
<organism evidence="1">
    <name type="scientific">mine drainage metagenome</name>
    <dbReference type="NCBI Taxonomy" id="410659"/>
    <lineage>
        <taxon>unclassified sequences</taxon>
        <taxon>metagenomes</taxon>
        <taxon>ecological metagenomes</taxon>
    </lineage>
</organism>
<dbReference type="EMBL" id="MLJW01004559">
    <property type="protein sequence ID" value="OIQ69742.1"/>
    <property type="molecule type" value="Genomic_DNA"/>
</dbReference>
<dbReference type="AlphaFoldDB" id="A0A1J5PEE2"/>
<protein>
    <submittedName>
        <fullName evidence="1">Uncharacterized protein</fullName>
    </submittedName>
</protein>
<accession>A0A1J5PEE2</accession>